<dbReference type="PANTHER" id="PTHR42870:SF1">
    <property type="entry name" value="NON-SPECIFIC LIPID-TRANSFER PROTEIN-LIKE 2"/>
    <property type="match status" value="1"/>
</dbReference>
<dbReference type="STRING" id="1618647.UW30_C0002G0020"/>
<accession>A0A0G1K2U2</accession>
<dbReference type="AlphaFoldDB" id="A0A0G1K2U2"/>
<dbReference type="PATRIC" id="fig|1618647.3.peg.124"/>
<dbReference type="SUPFAM" id="SSF53901">
    <property type="entry name" value="Thiolase-like"/>
    <property type="match status" value="2"/>
</dbReference>
<dbReference type="InterPro" id="IPR016039">
    <property type="entry name" value="Thiolase-like"/>
</dbReference>
<dbReference type="Gene3D" id="3.40.47.10">
    <property type="match status" value="1"/>
</dbReference>
<feature type="domain" description="Thiolase N-terminal" evidence="1">
    <location>
        <begin position="42"/>
        <end position="223"/>
    </location>
</feature>
<dbReference type="Pfam" id="PF22691">
    <property type="entry name" value="Thiolase_C_1"/>
    <property type="match status" value="1"/>
</dbReference>
<keyword evidence="3" id="KW-0808">Transferase</keyword>
<dbReference type="InterPro" id="IPR020616">
    <property type="entry name" value="Thiolase_N"/>
</dbReference>
<proteinExistence type="predicted"/>
<comment type="caution">
    <text evidence="3">The sequence shown here is derived from an EMBL/GenBank/DDBJ whole genome shotgun (WGS) entry which is preliminary data.</text>
</comment>
<dbReference type="PANTHER" id="PTHR42870">
    <property type="entry name" value="ACETYL-COA C-ACETYLTRANSFERASE"/>
    <property type="match status" value="1"/>
</dbReference>
<dbReference type="GO" id="GO:0016747">
    <property type="term" value="F:acyltransferase activity, transferring groups other than amino-acyl groups"/>
    <property type="evidence" value="ECO:0007669"/>
    <property type="project" value="InterPro"/>
</dbReference>
<dbReference type="EMBL" id="LCHU01000002">
    <property type="protein sequence ID" value="KKT42109.1"/>
    <property type="molecule type" value="Genomic_DNA"/>
</dbReference>
<evidence type="ECO:0000259" key="2">
    <source>
        <dbReference type="Pfam" id="PF22691"/>
    </source>
</evidence>
<name>A0A0G1K2U2_9BACT</name>
<feature type="domain" description="Thiolase C-terminal" evidence="2">
    <location>
        <begin position="317"/>
        <end position="430"/>
    </location>
</feature>
<evidence type="ECO:0000313" key="4">
    <source>
        <dbReference type="Proteomes" id="UP000034736"/>
    </source>
</evidence>
<evidence type="ECO:0000313" key="3">
    <source>
        <dbReference type="EMBL" id="KKT42109.1"/>
    </source>
</evidence>
<dbReference type="InterPro" id="IPR055140">
    <property type="entry name" value="Thiolase_C_2"/>
</dbReference>
<organism evidence="3 4">
    <name type="scientific">Candidatus Giovannonibacteria bacterium GW2011_GWA2_44_13b</name>
    <dbReference type="NCBI Taxonomy" id="1618647"/>
    <lineage>
        <taxon>Bacteria</taxon>
        <taxon>Candidatus Giovannoniibacteriota</taxon>
    </lineage>
</organism>
<dbReference type="CDD" id="cd00829">
    <property type="entry name" value="SCP-x_thiolase"/>
    <property type="match status" value="1"/>
</dbReference>
<sequence>MSGFSFFMVSASFGADFDSERKTRMLIFGKGNLRVPKLSRDVYIAAAGMTDFRKFYPEKQTVELCLEAIRMAVMDGLGMEPKKFREFVNFCVYSQFADHFGDQLLAASKVHDYIGFDPIGNIEIKTGGATGGSSVLAAIMSIASGFASCVPVIGWERMDEVDTRQGNAYIASAACKDFESELGWSYTTYYALMMRRYLHEYNPNRETLAKIAQKNHHYARFSPYSQLPGDYSLEEIMKAKVVSDPLTFPECCVMSTGAACLILADEETAFQLTDKPVKILGIGAGTHTLRTADRRDMPVLLLPNETLEMYKDRKNDWPGFTSFLAARFAARQAYHMAGIHNPIRELDLLETHDAFTVSDIQTYEDIGLRPYGRGAEFIESGEAYLESDLPPERKLPTNLSGGLLGSMHAVGATGIFQIAEIFWQIRNEWEKFHSDEKYWKKYGKTKPEDFKNLQVPNATRGMAISHAGTGSHVTAIIIHRGW</sequence>
<evidence type="ECO:0000259" key="1">
    <source>
        <dbReference type="Pfam" id="PF00108"/>
    </source>
</evidence>
<dbReference type="Proteomes" id="UP000034736">
    <property type="component" value="Unassembled WGS sequence"/>
</dbReference>
<reference evidence="3 4" key="1">
    <citation type="journal article" date="2015" name="Nature">
        <title>rRNA introns, odd ribosomes, and small enigmatic genomes across a large radiation of phyla.</title>
        <authorList>
            <person name="Brown C.T."/>
            <person name="Hug L.A."/>
            <person name="Thomas B.C."/>
            <person name="Sharon I."/>
            <person name="Castelle C.J."/>
            <person name="Singh A."/>
            <person name="Wilkins M.J."/>
            <person name="Williams K.H."/>
            <person name="Banfield J.F."/>
        </authorList>
    </citation>
    <scope>NUCLEOTIDE SEQUENCE [LARGE SCALE GENOMIC DNA]</scope>
</reference>
<protein>
    <submittedName>
        <fullName evidence="3">Acetyl-CoA acetyltransferase</fullName>
    </submittedName>
</protein>
<dbReference type="Pfam" id="PF00108">
    <property type="entry name" value="Thiolase_N"/>
    <property type="match status" value="1"/>
</dbReference>
<gene>
    <name evidence="3" type="ORF">UW30_C0002G0020</name>
</gene>